<evidence type="ECO:0000259" key="5">
    <source>
        <dbReference type="Pfam" id="PF00441"/>
    </source>
</evidence>
<dbReference type="Gene3D" id="1.10.540.10">
    <property type="entry name" value="Acyl-CoA dehydrogenase/oxidase, N-terminal domain"/>
    <property type="match status" value="1"/>
</dbReference>
<protein>
    <submittedName>
        <fullName evidence="7">Butyryl-CoA dehydrogenase</fullName>
    </submittedName>
</protein>
<evidence type="ECO:0000256" key="3">
    <source>
        <dbReference type="ARBA" id="ARBA00022630"/>
    </source>
</evidence>
<dbReference type="InterPro" id="IPR036250">
    <property type="entry name" value="AcylCo_DH-like_C"/>
</dbReference>
<dbReference type="SUPFAM" id="SSF47203">
    <property type="entry name" value="Acyl-CoA dehydrogenase C-terminal domain-like"/>
    <property type="match status" value="1"/>
</dbReference>
<dbReference type="SUPFAM" id="SSF56645">
    <property type="entry name" value="Acyl-CoA dehydrogenase NM domain-like"/>
    <property type="match status" value="1"/>
</dbReference>
<dbReference type="InterPro" id="IPR009100">
    <property type="entry name" value="AcylCoA_DH/oxidase_NM_dom_sf"/>
</dbReference>
<evidence type="ECO:0000313" key="7">
    <source>
        <dbReference type="EMBL" id="GBL44828.1"/>
    </source>
</evidence>
<dbReference type="Pfam" id="PF02771">
    <property type="entry name" value="Acyl-CoA_dh_N"/>
    <property type="match status" value="1"/>
</dbReference>
<dbReference type="InterPro" id="IPR013786">
    <property type="entry name" value="AcylCoA_DH/ox_N"/>
</dbReference>
<dbReference type="Pfam" id="PF00441">
    <property type="entry name" value="Acyl-CoA_dh_1"/>
    <property type="match status" value="1"/>
</dbReference>
<dbReference type="InterPro" id="IPR009075">
    <property type="entry name" value="AcylCo_DH/oxidase_C"/>
</dbReference>
<dbReference type="Gene3D" id="2.40.110.10">
    <property type="entry name" value="Butyryl-CoA Dehydrogenase, subunit A, domain 2"/>
    <property type="match status" value="1"/>
</dbReference>
<sequence length="383" mass="41434">MQIEMMEYAHEAGTDESLPGITALIRDHLCPHVLDIDLKGEYPGEFLHRLGAIGGFGALVAPQFGGTGRGLKNAVRVIEDVSRECVATGFLVWAQNACAWYLQNSSNIAIRNGVLPQIARGDVLGGTGQSNAMKSCVAIEENRLQAVRVNGGYCVNGTLPWVSNIGVDHYFHVGIAVAGEPGLMIALVRGDYPGLTLNQNAHFIAMEGTNTFACQFKNVFIADAVVVSHPNEFERFRARTKSAFILMQMGMGLGLVDACVAMMKRSNKTHGHVNRFLDDQAEDIEAALLGARAACYRLADEIDASPDTSQERDTIAMRLLGSELSLKAANSAMLHLGAKGYLVSNAAQRRVREAYFVAIVTPAIKHLRKELHDIDSGNHACSV</sequence>
<proteinExistence type="inferred from homology"/>
<name>A0A401JAX9_9PROT</name>
<dbReference type="GO" id="GO:0003995">
    <property type="term" value="F:acyl-CoA dehydrogenase activity"/>
    <property type="evidence" value="ECO:0007669"/>
    <property type="project" value="TreeGrafter"/>
</dbReference>
<gene>
    <name evidence="7" type="ORF">SFMTTN_0629</name>
</gene>
<dbReference type="InterPro" id="IPR037069">
    <property type="entry name" value="AcylCoA_DH/ox_N_sf"/>
</dbReference>
<dbReference type="EMBL" id="BGOW01000003">
    <property type="protein sequence ID" value="GBL44828.1"/>
    <property type="molecule type" value="Genomic_DNA"/>
</dbReference>
<evidence type="ECO:0000256" key="4">
    <source>
        <dbReference type="ARBA" id="ARBA00022827"/>
    </source>
</evidence>
<dbReference type="AlphaFoldDB" id="A0A401JAX9"/>
<dbReference type="RefSeq" id="WP_223247640.1">
    <property type="nucleotide sequence ID" value="NZ_BGOW01000003.1"/>
</dbReference>
<evidence type="ECO:0000256" key="1">
    <source>
        <dbReference type="ARBA" id="ARBA00001974"/>
    </source>
</evidence>
<comment type="similarity">
    <text evidence="2">Belongs to the acyl-CoA dehydrogenase family.</text>
</comment>
<feature type="domain" description="Acyl-CoA dehydrogenase/oxidase N-terminal" evidence="6">
    <location>
        <begin position="23"/>
        <end position="122"/>
    </location>
</feature>
<keyword evidence="8" id="KW-1185">Reference proteome</keyword>
<accession>A0A401JAX9</accession>
<evidence type="ECO:0000313" key="8">
    <source>
        <dbReference type="Proteomes" id="UP000286806"/>
    </source>
</evidence>
<organism evidence="7 8">
    <name type="scientific">Sulfuriferula multivorans</name>
    <dbReference type="NCBI Taxonomy" id="1559896"/>
    <lineage>
        <taxon>Bacteria</taxon>
        <taxon>Pseudomonadati</taxon>
        <taxon>Pseudomonadota</taxon>
        <taxon>Betaproteobacteria</taxon>
        <taxon>Nitrosomonadales</taxon>
        <taxon>Sulfuricellaceae</taxon>
        <taxon>Sulfuriferula</taxon>
    </lineage>
</organism>
<dbReference type="Proteomes" id="UP000286806">
    <property type="component" value="Unassembled WGS sequence"/>
</dbReference>
<comment type="cofactor">
    <cofactor evidence="1">
        <name>FAD</name>
        <dbReference type="ChEBI" id="CHEBI:57692"/>
    </cofactor>
</comment>
<feature type="domain" description="Acyl-CoA dehydrogenase/oxidase C-terminal" evidence="5">
    <location>
        <begin position="248"/>
        <end position="359"/>
    </location>
</feature>
<dbReference type="PANTHER" id="PTHR43884">
    <property type="entry name" value="ACYL-COA DEHYDROGENASE"/>
    <property type="match status" value="1"/>
</dbReference>
<keyword evidence="3" id="KW-0285">Flavoprotein</keyword>
<keyword evidence="4" id="KW-0274">FAD</keyword>
<reference evidence="7 8" key="1">
    <citation type="journal article" date="2019" name="Front. Microbiol.">
        <title>Genomes of Neutrophilic Sulfur-Oxidizing Chemolithoautotrophs Representing 9 Proteobacterial Species From 8 Genera.</title>
        <authorList>
            <person name="Watanabe T."/>
            <person name="Kojima H."/>
            <person name="Umezawa K."/>
            <person name="Hori C."/>
            <person name="Takasuka T.E."/>
            <person name="Kato Y."/>
            <person name="Fukui M."/>
        </authorList>
    </citation>
    <scope>NUCLEOTIDE SEQUENCE [LARGE SCALE GENOMIC DNA]</scope>
    <source>
        <strain evidence="7 8">TTN</strain>
    </source>
</reference>
<dbReference type="InterPro" id="IPR046373">
    <property type="entry name" value="Acyl-CoA_Oxase/DH_mid-dom_sf"/>
</dbReference>
<dbReference type="Gene3D" id="1.20.140.10">
    <property type="entry name" value="Butyryl-CoA Dehydrogenase, subunit A, domain 3"/>
    <property type="match status" value="1"/>
</dbReference>
<evidence type="ECO:0000259" key="6">
    <source>
        <dbReference type="Pfam" id="PF02771"/>
    </source>
</evidence>
<dbReference type="PANTHER" id="PTHR43884:SF12">
    <property type="entry name" value="ISOVALERYL-COA DEHYDROGENASE, MITOCHONDRIAL-RELATED"/>
    <property type="match status" value="1"/>
</dbReference>
<evidence type="ECO:0000256" key="2">
    <source>
        <dbReference type="ARBA" id="ARBA00009347"/>
    </source>
</evidence>
<dbReference type="GO" id="GO:0050660">
    <property type="term" value="F:flavin adenine dinucleotide binding"/>
    <property type="evidence" value="ECO:0007669"/>
    <property type="project" value="InterPro"/>
</dbReference>
<comment type="caution">
    <text evidence="7">The sequence shown here is derived from an EMBL/GenBank/DDBJ whole genome shotgun (WGS) entry which is preliminary data.</text>
</comment>